<dbReference type="AlphaFoldDB" id="A0A7R9TVS4"/>
<dbReference type="SUPFAM" id="SSF47090">
    <property type="entry name" value="PGBD-like"/>
    <property type="match status" value="1"/>
</dbReference>
<sequence>MPGEQCYLYRDLNRGKYGGDVFCLQEALKKEGHFDGAPSAFYGEKTEVAVASWQRSMGLTPAKGFMGRLSRTTFAKKHKLPTPDEITAEDVAVRADGARKTCMDACAQFGDEKFCHTRCVRREELKVHACKEACQIAFAEACDKQYPGPSKSAEYQDCLKHTKPSCRKLCGKYD</sequence>
<dbReference type="Pfam" id="PF01471">
    <property type="entry name" value="PG_binding_1"/>
    <property type="match status" value="1"/>
</dbReference>
<dbReference type="Gene3D" id="1.10.101.10">
    <property type="entry name" value="PGBD-like superfamily/PGBD"/>
    <property type="match status" value="1"/>
</dbReference>
<protein>
    <recommendedName>
        <fullName evidence="1">Peptidoglycan binding-like domain-containing protein</fullName>
    </recommendedName>
</protein>
<dbReference type="InterPro" id="IPR002477">
    <property type="entry name" value="Peptidoglycan-bd-like"/>
</dbReference>
<name>A0A7R9TVS4_9VIRI</name>
<accession>A0A7R9TVS4</accession>
<evidence type="ECO:0000313" key="2">
    <source>
        <dbReference type="EMBL" id="CAD8246628.1"/>
    </source>
</evidence>
<gene>
    <name evidence="2" type="ORF">PCOL08062_LOCUS9754</name>
</gene>
<evidence type="ECO:0000259" key="1">
    <source>
        <dbReference type="Pfam" id="PF01471"/>
    </source>
</evidence>
<feature type="domain" description="Peptidoglycan binding-like" evidence="1">
    <location>
        <begin position="18"/>
        <end position="61"/>
    </location>
</feature>
<organism evidence="2">
    <name type="scientific">Prasinoderma coloniale</name>
    <dbReference type="NCBI Taxonomy" id="156133"/>
    <lineage>
        <taxon>Eukaryota</taxon>
        <taxon>Viridiplantae</taxon>
        <taxon>Prasinodermophyta</taxon>
        <taxon>Prasinodermophyceae</taxon>
        <taxon>Prasinodermales</taxon>
        <taxon>Prasinodermaceae</taxon>
        <taxon>Prasinoderma</taxon>
    </lineage>
</organism>
<dbReference type="InterPro" id="IPR036366">
    <property type="entry name" value="PGBDSf"/>
</dbReference>
<proteinExistence type="predicted"/>
<dbReference type="InterPro" id="IPR036365">
    <property type="entry name" value="PGBD-like_sf"/>
</dbReference>
<reference evidence="2" key="1">
    <citation type="submission" date="2021-01" db="EMBL/GenBank/DDBJ databases">
        <authorList>
            <person name="Corre E."/>
            <person name="Pelletier E."/>
            <person name="Niang G."/>
            <person name="Scheremetjew M."/>
            <person name="Finn R."/>
            <person name="Kale V."/>
            <person name="Holt S."/>
            <person name="Cochrane G."/>
            <person name="Meng A."/>
            <person name="Brown T."/>
            <person name="Cohen L."/>
        </authorList>
    </citation>
    <scope>NUCLEOTIDE SEQUENCE</scope>
    <source>
        <strain evidence="2">CCMP1413</strain>
    </source>
</reference>
<dbReference type="EMBL" id="HBDZ01012723">
    <property type="protein sequence ID" value="CAD8246628.1"/>
    <property type="molecule type" value="Transcribed_RNA"/>
</dbReference>